<dbReference type="InterPro" id="IPR036388">
    <property type="entry name" value="WH-like_DNA-bd_sf"/>
</dbReference>
<dbReference type="AlphaFoldDB" id="A0AB39KX53"/>
<dbReference type="CDD" id="cd07377">
    <property type="entry name" value="WHTH_GntR"/>
    <property type="match status" value="1"/>
</dbReference>
<dbReference type="GO" id="GO:0003700">
    <property type="term" value="F:DNA-binding transcription factor activity"/>
    <property type="evidence" value="ECO:0007669"/>
    <property type="project" value="InterPro"/>
</dbReference>
<sequence length="236" mass="25443">MQGRTMKPGQRVMVALRTMIASGELKAGERIAEIPTAEALGVSRMPVRTALRALEQEGLVIKLGQRGYAARGFTLDHVIGAIEVRGVMEGYAARRAAEAGLSGKLEAALSSLLAEGDALFEKGSLTSGDLERYHAFNLQFHELIIEAAQSSALAQALERNNQHPFASAAAMAADWRDSGSEFERLSQAHQQHHAVFAAMRARDGDLCERIMRQHALAAVEARRLFAGAGPDAIRAD</sequence>
<dbReference type="SMART" id="SM00895">
    <property type="entry name" value="FCD"/>
    <property type="match status" value="1"/>
</dbReference>
<dbReference type="Pfam" id="PF07729">
    <property type="entry name" value="FCD"/>
    <property type="match status" value="1"/>
</dbReference>
<accession>A0AB39KX53</accession>
<proteinExistence type="predicted"/>
<dbReference type="PANTHER" id="PTHR43537">
    <property type="entry name" value="TRANSCRIPTIONAL REGULATOR, GNTR FAMILY"/>
    <property type="match status" value="1"/>
</dbReference>
<dbReference type="PROSITE" id="PS50949">
    <property type="entry name" value="HTH_GNTR"/>
    <property type="match status" value="1"/>
</dbReference>
<organism evidence="5">
    <name type="scientific">Caulobacter sp. 73W</name>
    <dbReference type="NCBI Taxonomy" id="3161137"/>
    <lineage>
        <taxon>Bacteria</taxon>
        <taxon>Pseudomonadati</taxon>
        <taxon>Pseudomonadota</taxon>
        <taxon>Alphaproteobacteria</taxon>
        <taxon>Caulobacterales</taxon>
        <taxon>Caulobacteraceae</taxon>
        <taxon>Caulobacter</taxon>
    </lineage>
</organism>
<dbReference type="Gene3D" id="1.20.120.530">
    <property type="entry name" value="GntR ligand-binding domain-like"/>
    <property type="match status" value="1"/>
</dbReference>
<dbReference type="SUPFAM" id="SSF46785">
    <property type="entry name" value="Winged helix' DNA-binding domain"/>
    <property type="match status" value="1"/>
</dbReference>
<dbReference type="InterPro" id="IPR008920">
    <property type="entry name" value="TF_FadR/GntR_C"/>
</dbReference>
<keyword evidence="2" id="KW-0238">DNA-binding</keyword>
<dbReference type="SUPFAM" id="SSF48008">
    <property type="entry name" value="GntR ligand-binding domain-like"/>
    <property type="match status" value="1"/>
</dbReference>
<dbReference type="InterPro" id="IPR036390">
    <property type="entry name" value="WH_DNA-bd_sf"/>
</dbReference>
<keyword evidence="1" id="KW-0805">Transcription regulation</keyword>
<dbReference type="RefSeq" id="WP_369061772.1">
    <property type="nucleotide sequence ID" value="NZ_CP158375.1"/>
</dbReference>
<dbReference type="Gene3D" id="1.10.10.10">
    <property type="entry name" value="Winged helix-like DNA-binding domain superfamily/Winged helix DNA-binding domain"/>
    <property type="match status" value="1"/>
</dbReference>
<dbReference type="GO" id="GO:0003677">
    <property type="term" value="F:DNA binding"/>
    <property type="evidence" value="ECO:0007669"/>
    <property type="project" value="UniProtKB-KW"/>
</dbReference>
<dbReference type="SMART" id="SM00345">
    <property type="entry name" value="HTH_GNTR"/>
    <property type="match status" value="1"/>
</dbReference>
<gene>
    <name evidence="5" type="ORF">ABOZ73_06765</name>
</gene>
<evidence type="ECO:0000256" key="1">
    <source>
        <dbReference type="ARBA" id="ARBA00023015"/>
    </source>
</evidence>
<evidence type="ECO:0000259" key="4">
    <source>
        <dbReference type="PROSITE" id="PS50949"/>
    </source>
</evidence>
<evidence type="ECO:0000256" key="2">
    <source>
        <dbReference type="ARBA" id="ARBA00023125"/>
    </source>
</evidence>
<protein>
    <submittedName>
        <fullName evidence="5">GntR family transcriptional regulator</fullName>
    </submittedName>
</protein>
<dbReference type="Pfam" id="PF00392">
    <property type="entry name" value="GntR"/>
    <property type="match status" value="1"/>
</dbReference>
<dbReference type="EMBL" id="CP158375">
    <property type="protein sequence ID" value="XDO98112.1"/>
    <property type="molecule type" value="Genomic_DNA"/>
</dbReference>
<dbReference type="InterPro" id="IPR000524">
    <property type="entry name" value="Tscrpt_reg_HTH_GntR"/>
</dbReference>
<feature type="domain" description="HTH gntR-type" evidence="4">
    <location>
        <begin position="6"/>
        <end position="73"/>
    </location>
</feature>
<dbReference type="PANTHER" id="PTHR43537:SF51">
    <property type="entry name" value="HTH-TYPE TRANSCRIPTIONAL REGULATOR LGOR-RELATED"/>
    <property type="match status" value="1"/>
</dbReference>
<keyword evidence="3" id="KW-0804">Transcription</keyword>
<name>A0AB39KX53_9CAUL</name>
<dbReference type="InterPro" id="IPR011711">
    <property type="entry name" value="GntR_C"/>
</dbReference>
<evidence type="ECO:0000256" key="3">
    <source>
        <dbReference type="ARBA" id="ARBA00023163"/>
    </source>
</evidence>
<reference evidence="5" key="1">
    <citation type="submission" date="2024-06" db="EMBL/GenBank/DDBJ databases">
        <title>Caulobacter inopinatus, sp. nov.</title>
        <authorList>
            <person name="Donachie S.P."/>
        </authorList>
    </citation>
    <scope>NUCLEOTIDE SEQUENCE</scope>
    <source>
        <strain evidence="5">73W</strain>
    </source>
</reference>
<evidence type="ECO:0000313" key="5">
    <source>
        <dbReference type="EMBL" id="XDO98112.1"/>
    </source>
</evidence>